<evidence type="ECO:0000313" key="2">
    <source>
        <dbReference type="EnsemblProtists" id="EOD25840"/>
    </source>
</evidence>
<name>A0A0D3JQQ5_EMIH1</name>
<proteinExistence type="predicted"/>
<feature type="region of interest" description="Disordered" evidence="1">
    <location>
        <begin position="1"/>
        <end position="22"/>
    </location>
</feature>
<dbReference type="PaxDb" id="2903-EOD25840"/>
<accession>A0A0D3JQQ5</accession>
<dbReference type="Gene3D" id="2.60.120.620">
    <property type="entry name" value="q2cbj1_9rhob like domain"/>
    <property type="match status" value="1"/>
</dbReference>
<dbReference type="EnsemblProtists" id="EOD25840">
    <property type="protein sequence ID" value="EOD25840"/>
    <property type="gene ID" value="EMIHUDRAFT_206011"/>
</dbReference>
<dbReference type="HOGENOM" id="CLU_386595_0_0_1"/>
<dbReference type="Proteomes" id="UP000013827">
    <property type="component" value="Unassembled WGS sequence"/>
</dbReference>
<dbReference type="KEGG" id="ehx:EMIHUDRAFT_206011"/>
<reference evidence="3" key="1">
    <citation type="journal article" date="2013" name="Nature">
        <title>Pan genome of the phytoplankton Emiliania underpins its global distribution.</title>
        <authorList>
            <person name="Read B.A."/>
            <person name="Kegel J."/>
            <person name="Klute M.J."/>
            <person name="Kuo A."/>
            <person name="Lefebvre S.C."/>
            <person name="Maumus F."/>
            <person name="Mayer C."/>
            <person name="Miller J."/>
            <person name="Monier A."/>
            <person name="Salamov A."/>
            <person name="Young J."/>
            <person name="Aguilar M."/>
            <person name="Claverie J.M."/>
            <person name="Frickenhaus S."/>
            <person name="Gonzalez K."/>
            <person name="Herman E.K."/>
            <person name="Lin Y.C."/>
            <person name="Napier J."/>
            <person name="Ogata H."/>
            <person name="Sarno A.F."/>
            <person name="Shmutz J."/>
            <person name="Schroeder D."/>
            <person name="de Vargas C."/>
            <person name="Verret F."/>
            <person name="von Dassow P."/>
            <person name="Valentin K."/>
            <person name="Van de Peer Y."/>
            <person name="Wheeler G."/>
            <person name="Dacks J.B."/>
            <person name="Delwiche C.F."/>
            <person name="Dyhrman S.T."/>
            <person name="Glockner G."/>
            <person name="John U."/>
            <person name="Richards T."/>
            <person name="Worden A.Z."/>
            <person name="Zhang X."/>
            <person name="Grigoriev I.V."/>
            <person name="Allen A.E."/>
            <person name="Bidle K."/>
            <person name="Borodovsky M."/>
            <person name="Bowler C."/>
            <person name="Brownlee C."/>
            <person name="Cock J.M."/>
            <person name="Elias M."/>
            <person name="Gladyshev V.N."/>
            <person name="Groth M."/>
            <person name="Guda C."/>
            <person name="Hadaegh A."/>
            <person name="Iglesias-Rodriguez M.D."/>
            <person name="Jenkins J."/>
            <person name="Jones B.M."/>
            <person name="Lawson T."/>
            <person name="Leese F."/>
            <person name="Lindquist E."/>
            <person name="Lobanov A."/>
            <person name="Lomsadze A."/>
            <person name="Malik S.B."/>
            <person name="Marsh M.E."/>
            <person name="Mackinder L."/>
            <person name="Mock T."/>
            <person name="Mueller-Roeber B."/>
            <person name="Pagarete A."/>
            <person name="Parker M."/>
            <person name="Probert I."/>
            <person name="Quesneville H."/>
            <person name="Raines C."/>
            <person name="Rensing S.A."/>
            <person name="Riano-Pachon D.M."/>
            <person name="Richier S."/>
            <person name="Rokitta S."/>
            <person name="Shiraiwa Y."/>
            <person name="Soanes D.M."/>
            <person name="van der Giezen M."/>
            <person name="Wahlund T.M."/>
            <person name="Williams B."/>
            <person name="Wilson W."/>
            <person name="Wolfe G."/>
            <person name="Wurch L.L."/>
        </authorList>
    </citation>
    <scope>NUCLEOTIDE SEQUENCE</scope>
</reference>
<dbReference type="PANTHER" id="PTHR33099:SF7">
    <property type="entry name" value="MYND-TYPE DOMAIN-CONTAINING PROTEIN"/>
    <property type="match status" value="1"/>
</dbReference>
<keyword evidence="3" id="KW-1185">Reference proteome</keyword>
<protein>
    <recommendedName>
        <fullName evidence="4">Prolyl 4-hydroxylase alpha subunit Fe(2+) 2OG dioxygenase domain-containing protein</fullName>
    </recommendedName>
</protein>
<evidence type="ECO:0000313" key="3">
    <source>
        <dbReference type="Proteomes" id="UP000013827"/>
    </source>
</evidence>
<sequence>MMADPMAESSSNPLMAESSSNPSHAFAVGERVHARVGAEWKMGTVVDLQSSEHGSAVTYEVKLDGTARVADGATLYVSDDANEIRVPCEVGSPANPKNARDSLTDLLQECTGTGSNYCVGGEWTAGVLPEITHQETGEFRYPLSAEQATAFITASQRSGVGTMTDTVINLEARKSWELLPADLNFVNHDEWEASVLLPMLAHISSSLDLDDWQLGASLYKMLVYEEGCFFRRHKDNVRIDNMWGTLVIQLPSSARLKKQAEKAAAAACAASRRLKFAAFYADCQHEVDTLTGGLRCVLVYNLTGVPLEKTLAKKRGLSESEWRGAPSKLCASPPQPADEALVAKIAHALRALTRETDAHYPDETYTEEVNSYSRGKAPPAHEFWLKSLSADERAVYEYSFSSTETYGDNQKRVKAAFEQLPPSVATRFRALATAASFKEVTVKHGKPAKLVAVLSHFYTPQTLTGLHALKGRDRVVGELLVAALGCSRDVTAVPRLSALAASTLVVEDPPDYQALAKDSTAMAVVERAAFLSLVVLWDYGESTPDPPAFTFGPLIPLVPGATVPADLKSAVGPKLPNFDERGMRQLFQGEGINWADDEYDEYDEDPELYEYDNWWQIGEVRPSERCLNILAEELLLADAAVAKELRRGQDDSYREQALVTEGDPQRVEFLGNGCPYPGQCYARAAILFWPTEGRNEVLRQSPAGGKMLDAAGATH</sequence>
<dbReference type="GeneID" id="17271386"/>
<reference evidence="2" key="2">
    <citation type="submission" date="2024-10" db="UniProtKB">
        <authorList>
            <consortium name="EnsemblProtists"/>
        </authorList>
    </citation>
    <scope>IDENTIFICATION</scope>
</reference>
<organism evidence="2 3">
    <name type="scientific">Emiliania huxleyi (strain CCMP1516)</name>
    <dbReference type="NCBI Taxonomy" id="280463"/>
    <lineage>
        <taxon>Eukaryota</taxon>
        <taxon>Haptista</taxon>
        <taxon>Haptophyta</taxon>
        <taxon>Prymnesiophyceae</taxon>
        <taxon>Isochrysidales</taxon>
        <taxon>Noelaerhabdaceae</taxon>
        <taxon>Emiliania</taxon>
    </lineage>
</organism>
<dbReference type="PANTHER" id="PTHR33099">
    <property type="entry name" value="FE2OG DIOXYGENASE DOMAIN-CONTAINING PROTEIN"/>
    <property type="match status" value="1"/>
</dbReference>
<dbReference type="AlphaFoldDB" id="A0A0D3JQQ5"/>
<feature type="compositionally biased region" description="Polar residues" evidence="1">
    <location>
        <begin position="8"/>
        <end position="22"/>
    </location>
</feature>
<evidence type="ECO:0008006" key="4">
    <source>
        <dbReference type="Google" id="ProtNLM"/>
    </source>
</evidence>
<evidence type="ECO:0000256" key="1">
    <source>
        <dbReference type="SAM" id="MobiDB-lite"/>
    </source>
</evidence>
<dbReference type="RefSeq" id="XP_005778269.1">
    <property type="nucleotide sequence ID" value="XM_005778212.1"/>
</dbReference>